<sequence>MKKSKVIITIKDHGEGQIEFQCQCQNGQSEMLNALALHISEQLPQAVHAAALSFYNQKDSNNVH</sequence>
<dbReference type="AlphaFoldDB" id="A0AAQ3B2E5"/>
<protein>
    <submittedName>
        <fullName evidence="1">Uncharacterized protein</fullName>
    </submittedName>
</protein>
<name>A0AAQ3B2E5_9VIBR</name>
<accession>A0AAQ3B2E5</accession>
<evidence type="ECO:0000313" key="1">
    <source>
        <dbReference type="EMBL" id="WDG10682.1"/>
    </source>
</evidence>
<reference evidence="1" key="1">
    <citation type="submission" date="2023-02" db="EMBL/GenBank/DDBJ databases">
        <title>Isolation, identification, and genome analysis of Vibrio campbellii in the Penaeus vannamei larvae stage.</title>
        <authorList>
            <person name="Huang T."/>
            <person name="Zhang B."/>
        </authorList>
    </citation>
    <scope>NUCLEOTIDE SEQUENCE</scope>
    <source>
        <strain evidence="1">20220413_1</strain>
    </source>
</reference>
<dbReference type="Proteomes" id="UP001219537">
    <property type="component" value="Chromosome 2"/>
</dbReference>
<dbReference type="EMBL" id="CP117989">
    <property type="protein sequence ID" value="WDG10682.1"/>
    <property type="molecule type" value="Genomic_DNA"/>
</dbReference>
<organism evidence="1 2">
    <name type="scientific">Vibrio campbellii</name>
    <dbReference type="NCBI Taxonomy" id="680"/>
    <lineage>
        <taxon>Bacteria</taxon>
        <taxon>Pseudomonadati</taxon>
        <taxon>Pseudomonadota</taxon>
        <taxon>Gammaproteobacteria</taxon>
        <taxon>Vibrionales</taxon>
        <taxon>Vibrionaceae</taxon>
        <taxon>Vibrio</taxon>
    </lineage>
</organism>
<evidence type="ECO:0000313" key="2">
    <source>
        <dbReference type="Proteomes" id="UP001219537"/>
    </source>
</evidence>
<proteinExistence type="predicted"/>
<gene>
    <name evidence="1" type="ORF">PUN50_25270</name>
</gene>